<protein>
    <submittedName>
        <fullName evidence="1">Uncharacterized protein</fullName>
    </submittedName>
</protein>
<evidence type="ECO:0000313" key="1">
    <source>
        <dbReference type="EMBL" id="QEP92567.1"/>
    </source>
</evidence>
<gene>
    <name evidence="1" type="ORF">FZ928_14440</name>
</gene>
<dbReference type="Proteomes" id="UP000325127">
    <property type="component" value="Chromosome"/>
</dbReference>
<sequence>MFRLRTRPDARWRLRLTGPTVLGDAGIVGRASAAPPGKVFRPRSRPDARWRLRLTGPTVRQAGASSVGRASAAPPGRCAGRVPGLMPGGGCALPGLRSGLGTLAL</sequence>
<dbReference type="AlphaFoldDB" id="A0A5C2LJF1"/>
<accession>A0A5C2LJF1</accession>
<reference evidence="1 2" key="1">
    <citation type="submission" date="2019-08" db="EMBL/GenBank/DDBJ databases">
        <title>Emergence of NDM-5-producing hypervirulent Klebsiella pneumoniae from clinical infections.</title>
        <authorList>
            <person name="Shen Z."/>
            <person name="Zhang H."/>
            <person name="Li M."/>
        </authorList>
    </citation>
    <scope>NUCLEOTIDE SEQUENCE [LARGE SCALE GENOMIC DNA]</scope>
    <source>
        <strain evidence="1 2">RJ18-01</strain>
    </source>
</reference>
<organism evidence="1 2">
    <name type="scientific">Klebsiella pneumoniae</name>
    <dbReference type="NCBI Taxonomy" id="573"/>
    <lineage>
        <taxon>Bacteria</taxon>
        <taxon>Pseudomonadati</taxon>
        <taxon>Pseudomonadota</taxon>
        <taxon>Gammaproteobacteria</taxon>
        <taxon>Enterobacterales</taxon>
        <taxon>Enterobacteriaceae</taxon>
        <taxon>Klebsiella/Raoultella group</taxon>
        <taxon>Klebsiella</taxon>
        <taxon>Klebsiella pneumoniae complex</taxon>
    </lineage>
</organism>
<name>A0A5C2LJF1_KLEPN</name>
<dbReference type="EMBL" id="CP043670">
    <property type="protein sequence ID" value="QEP92567.1"/>
    <property type="molecule type" value="Genomic_DNA"/>
</dbReference>
<evidence type="ECO:0000313" key="2">
    <source>
        <dbReference type="Proteomes" id="UP000325127"/>
    </source>
</evidence>
<proteinExistence type="predicted"/>